<dbReference type="SUPFAM" id="SSF53474">
    <property type="entry name" value="alpha/beta-Hydrolases"/>
    <property type="match status" value="1"/>
</dbReference>
<dbReference type="Gene3D" id="3.40.50.1820">
    <property type="entry name" value="alpha/beta hydrolase"/>
    <property type="match status" value="1"/>
</dbReference>
<sequence>MLGLSLLSLVALAAASPIPGSDPLSLYRRAAVTQSTLDTFDYYVEHASAAYCNAGKAAGTAVTCSGTCNNVQKNSVKILGTYDGKATGISGYTAIDDVRKEIVFSVRGSANIRNWIANLDFDFKSLDLAKNAKVHDGFNKAWLEISSAVLAQVKETASKNAGYKVIAVGHSLGGAVATLGAAYLRTAGHSVDIYTYGAPRIGNAELSDFISGQPGAVYRVTQTNDPVPRLPPKLFGYRHVSPEYWLSKSSSTGQYDVGTVKVCAGNANTGCNGSQNIIDISSIATHLSYFNKILSGCISFGLRDVDDVDVVSVQVEGDLANDDDALVAQLNAWAEADRNITASA</sequence>
<feature type="domain" description="Fungal lipase-type" evidence="3">
    <location>
        <begin position="103"/>
        <end position="233"/>
    </location>
</feature>
<reference evidence="4" key="1">
    <citation type="submission" date="2015-01" db="EMBL/GenBank/DDBJ databases">
        <authorList>
            <person name="Durling Mikael"/>
        </authorList>
    </citation>
    <scope>NUCLEOTIDE SEQUENCE</scope>
</reference>
<dbReference type="InterPro" id="IPR029058">
    <property type="entry name" value="AB_hydrolase_fold"/>
</dbReference>
<keyword evidence="1" id="KW-0378">Hydrolase</keyword>
<proteinExistence type="predicted"/>
<dbReference type="CDD" id="cd00519">
    <property type="entry name" value="Lipase_3"/>
    <property type="match status" value="1"/>
</dbReference>
<feature type="signal peptide" evidence="2">
    <location>
        <begin position="1"/>
        <end position="15"/>
    </location>
</feature>
<dbReference type="InterPro" id="IPR002921">
    <property type="entry name" value="Fungal_lipase-type"/>
</dbReference>
<dbReference type="GO" id="GO:0006629">
    <property type="term" value="P:lipid metabolic process"/>
    <property type="evidence" value="ECO:0007669"/>
    <property type="project" value="InterPro"/>
</dbReference>
<evidence type="ECO:0000256" key="1">
    <source>
        <dbReference type="ARBA" id="ARBA00022801"/>
    </source>
</evidence>
<name>A0A0B7K3U9_BIOOC</name>
<evidence type="ECO:0000313" key="4">
    <source>
        <dbReference type="EMBL" id="CEO50252.1"/>
    </source>
</evidence>
<dbReference type="InterPro" id="IPR051299">
    <property type="entry name" value="AB_hydrolase_lip/est"/>
</dbReference>
<dbReference type="EMBL" id="CDPU01000017">
    <property type="protein sequence ID" value="CEO50252.1"/>
    <property type="molecule type" value="Genomic_DNA"/>
</dbReference>
<dbReference type="PANTHER" id="PTHR46640:SF3">
    <property type="entry name" value="LIPASE LIH1-RELATED"/>
    <property type="match status" value="1"/>
</dbReference>
<dbReference type="AlphaFoldDB" id="A0A0B7K3U9"/>
<gene>
    <name evidence="4" type="ORF">BN869_000006309_1</name>
</gene>
<organism evidence="4">
    <name type="scientific">Bionectria ochroleuca</name>
    <name type="common">Gliocladium roseum</name>
    <dbReference type="NCBI Taxonomy" id="29856"/>
    <lineage>
        <taxon>Eukaryota</taxon>
        <taxon>Fungi</taxon>
        <taxon>Dikarya</taxon>
        <taxon>Ascomycota</taxon>
        <taxon>Pezizomycotina</taxon>
        <taxon>Sordariomycetes</taxon>
        <taxon>Hypocreomycetidae</taxon>
        <taxon>Hypocreales</taxon>
        <taxon>Bionectriaceae</taxon>
        <taxon>Clonostachys</taxon>
    </lineage>
</organism>
<dbReference type="GO" id="GO:0016787">
    <property type="term" value="F:hydrolase activity"/>
    <property type="evidence" value="ECO:0007669"/>
    <property type="project" value="UniProtKB-KW"/>
</dbReference>
<dbReference type="PANTHER" id="PTHR46640">
    <property type="entry name" value="TRIACYLGLYCEROL LIPASE, PUTATIVE (AFU_ORTHOLOGUE AFUA_6G06510)-RELATED"/>
    <property type="match status" value="1"/>
</dbReference>
<feature type="chain" id="PRO_5013266322" description="Fungal lipase-type domain-containing protein" evidence="2">
    <location>
        <begin position="16"/>
        <end position="344"/>
    </location>
</feature>
<evidence type="ECO:0000259" key="3">
    <source>
        <dbReference type="Pfam" id="PF01764"/>
    </source>
</evidence>
<accession>A0A0B7K3U9</accession>
<protein>
    <recommendedName>
        <fullName evidence="3">Fungal lipase-type domain-containing protein</fullName>
    </recommendedName>
</protein>
<evidence type="ECO:0000256" key="2">
    <source>
        <dbReference type="SAM" id="SignalP"/>
    </source>
</evidence>
<keyword evidence="2" id="KW-0732">Signal</keyword>
<dbReference type="Pfam" id="PF01764">
    <property type="entry name" value="Lipase_3"/>
    <property type="match status" value="1"/>
</dbReference>